<keyword evidence="3 8" id="KW-0812">Transmembrane</keyword>
<feature type="transmembrane region" description="Helical" evidence="8">
    <location>
        <begin position="332"/>
        <end position="350"/>
    </location>
</feature>
<feature type="transmembrane region" description="Helical" evidence="8">
    <location>
        <begin position="156"/>
        <end position="176"/>
    </location>
</feature>
<dbReference type="GO" id="GO:0098554">
    <property type="term" value="C:cytoplasmic side of endoplasmic reticulum membrane"/>
    <property type="evidence" value="ECO:0007669"/>
    <property type="project" value="TreeGrafter"/>
</dbReference>
<accession>A0A3P6TJ11</accession>
<dbReference type="OrthoDB" id="29661at2759"/>
<sequence>MTETTSPSDGNIISNIANATISFTAKEQITAYGSIYGMALFSIVIGSIRSLYFVQKHMRKKRLIETSITESEAKKFPITASCVLFGLYIFFGCDTECRHRIYSVVRSYLPLKLSSHIESSWVTNAVGGSVVMEGGSSKSMLQKAFDFLPLINQVNVMYLLLILLCWEGCIALAAILKPVFSYVLRELPIGNHQPKINYTYFWSLKRGRAEMEGSIEGAANDSFEYVIKIEWDTHDIVAILCCLCVGVSHLYRRHWITNNILGVAFSIYGIESIHLCSFKAGTMLLAGLFIYDVFWVFATDVMTTVARGIDAPLLLQFPQDIYRHGISNSGKHAMLGLGDIVIPGIFIALLRRFDHYIGSGGSYKRPRHYFLITTVAYCFGLMVTMGVMHFSKAAQPALLYLVPVCVLVPLSVAGIRGEAYDMLNYCEEHLIEKKSRPKKSKSANKTD</sequence>
<dbReference type="STRING" id="42156.A0A3P6TJ11"/>
<dbReference type="GO" id="GO:0098553">
    <property type="term" value="C:lumenal side of endoplasmic reticulum membrane"/>
    <property type="evidence" value="ECO:0007669"/>
    <property type="project" value="TreeGrafter"/>
</dbReference>
<evidence type="ECO:0000256" key="2">
    <source>
        <dbReference type="ARBA" id="ARBA00006859"/>
    </source>
</evidence>
<proteinExistence type="inferred from homology"/>
<keyword evidence="10" id="KW-1185">Reference proteome</keyword>
<dbReference type="PANTHER" id="PTHR12174:SF23">
    <property type="entry name" value="MINOR HISTOCOMPATIBILITY ANTIGEN H13"/>
    <property type="match status" value="1"/>
</dbReference>
<dbReference type="GO" id="GO:0042500">
    <property type="term" value="F:aspartic endopeptidase activity, intramembrane cleaving"/>
    <property type="evidence" value="ECO:0007669"/>
    <property type="project" value="InterPro"/>
</dbReference>
<dbReference type="GO" id="GO:0033619">
    <property type="term" value="P:membrane protein proteolysis"/>
    <property type="evidence" value="ECO:0007669"/>
    <property type="project" value="TreeGrafter"/>
</dbReference>
<reference evidence="9 10" key="1">
    <citation type="submission" date="2018-08" db="EMBL/GenBank/DDBJ databases">
        <authorList>
            <person name="Laetsch R D."/>
            <person name="Stevens L."/>
            <person name="Kumar S."/>
            <person name="Blaxter L. M."/>
        </authorList>
    </citation>
    <scope>NUCLEOTIDE SEQUENCE [LARGE SCALE GENOMIC DNA]</scope>
</reference>
<gene>
    <name evidence="9" type="ORF">NLS_LOCUS4393</name>
</gene>
<evidence type="ECO:0000256" key="4">
    <source>
        <dbReference type="ARBA" id="ARBA00022801"/>
    </source>
</evidence>
<protein>
    <submittedName>
        <fullName evidence="9">Uncharacterized protein</fullName>
    </submittedName>
</protein>
<evidence type="ECO:0000313" key="9">
    <source>
        <dbReference type="EMBL" id="VDK79180.1"/>
    </source>
</evidence>
<keyword evidence="5" id="KW-0256">Endoplasmic reticulum</keyword>
<dbReference type="Proteomes" id="UP000277928">
    <property type="component" value="Unassembled WGS sequence"/>
</dbReference>
<dbReference type="InterPro" id="IPR007369">
    <property type="entry name" value="Peptidase_A22B_SPP"/>
</dbReference>
<feature type="transmembrane region" description="Helical" evidence="8">
    <location>
        <begin position="280"/>
        <end position="298"/>
    </location>
</feature>
<dbReference type="AlphaFoldDB" id="A0A3P6TJ11"/>
<dbReference type="SMART" id="SM00730">
    <property type="entry name" value="PSN"/>
    <property type="match status" value="1"/>
</dbReference>
<comment type="similarity">
    <text evidence="2">Belongs to the peptidase A22B family.</text>
</comment>
<feature type="transmembrane region" description="Helical" evidence="8">
    <location>
        <begin position="35"/>
        <end position="54"/>
    </location>
</feature>
<keyword evidence="7 8" id="KW-0472">Membrane</keyword>
<comment type="subcellular location">
    <subcellularLocation>
        <location evidence="1">Endoplasmic reticulum membrane</location>
        <topology evidence="1">Multi-pass membrane protein</topology>
    </subcellularLocation>
</comment>
<evidence type="ECO:0000256" key="3">
    <source>
        <dbReference type="ARBA" id="ARBA00022692"/>
    </source>
</evidence>
<keyword evidence="4" id="KW-0378">Hydrolase</keyword>
<evidence type="ECO:0000256" key="8">
    <source>
        <dbReference type="SAM" id="Phobius"/>
    </source>
</evidence>
<evidence type="ECO:0000256" key="5">
    <source>
        <dbReference type="ARBA" id="ARBA00022824"/>
    </source>
</evidence>
<evidence type="ECO:0000256" key="1">
    <source>
        <dbReference type="ARBA" id="ARBA00004477"/>
    </source>
</evidence>
<evidence type="ECO:0000256" key="7">
    <source>
        <dbReference type="ARBA" id="ARBA00023136"/>
    </source>
</evidence>
<feature type="transmembrane region" description="Helical" evidence="8">
    <location>
        <begin position="397"/>
        <end position="415"/>
    </location>
</feature>
<dbReference type="PANTHER" id="PTHR12174">
    <property type="entry name" value="SIGNAL PEPTIDE PEPTIDASE"/>
    <property type="match status" value="1"/>
</dbReference>
<dbReference type="Pfam" id="PF04258">
    <property type="entry name" value="Peptidase_A22B"/>
    <property type="match status" value="1"/>
</dbReference>
<organism evidence="9 10">
    <name type="scientific">Litomosoides sigmodontis</name>
    <name type="common">Filarial nematode worm</name>
    <dbReference type="NCBI Taxonomy" id="42156"/>
    <lineage>
        <taxon>Eukaryota</taxon>
        <taxon>Metazoa</taxon>
        <taxon>Ecdysozoa</taxon>
        <taxon>Nematoda</taxon>
        <taxon>Chromadorea</taxon>
        <taxon>Rhabditida</taxon>
        <taxon>Spirurina</taxon>
        <taxon>Spiruromorpha</taxon>
        <taxon>Filarioidea</taxon>
        <taxon>Onchocercidae</taxon>
        <taxon>Litomosoides</taxon>
    </lineage>
</organism>
<evidence type="ECO:0000313" key="10">
    <source>
        <dbReference type="Proteomes" id="UP000277928"/>
    </source>
</evidence>
<feature type="transmembrane region" description="Helical" evidence="8">
    <location>
        <begin position="370"/>
        <end position="391"/>
    </location>
</feature>
<dbReference type="EMBL" id="UYRX01000280">
    <property type="protein sequence ID" value="VDK79180.1"/>
    <property type="molecule type" value="Genomic_DNA"/>
</dbReference>
<keyword evidence="6 8" id="KW-1133">Transmembrane helix</keyword>
<dbReference type="GO" id="GO:0006465">
    <property type="term" value="P:signal peptide processing"/>
    <property type="evidence" value="ECO:0007669"/>
    <property type="project" value="TreeGrafter"/>
</dbReference>
<name>A0A3P6TJ11_LITSI</name>
<dbReference type="InterPro" id="IPR006639">
    <property type="entry name" value="Preselin/SPP"/>
</dbReference>
<evidence type="ECO:0000256" key="6">
    <source>
        <dbReference type="ARBA" id="ARBA00022989"/>
    </source>
</evidence>
<dbReference type="OMA" id="RHWITNN"/>